<organism evidence="1 2">
    <name type="scientific">Pterulicium gracile</name>
    <dbReference type="NCBI Taxonomy" id="1884261"/>
    <lineage>
        <taxon>Eukaryota</taxon>
        <taxon>Fungi</taxon>
        <taxon>Dikarya</taxon>
        <taxon>Basidiomycota</taxon>
        <taxon>Agaricomycotina</taxon>
        <taxon>Agaricomycetes</taxon>
        <taxon>Agaricomycetidae</taxon>
        <taxon>Agaricales</taxon>
        <taxon>Pleurotineae</taxon>
        <taxon>Pterulaceae</taxon>
        <taxon>Pterulicium</taxon>
    </lineage>
</organism>
<protein>
    <submittedName>
        <fullName evidence="1">Uncharacterized protein</fullName>
    </submittedName>
</protein>
<proteinExistence type="predicted"/>
<evidence type="ECO:0000313" key="2">
    <source>
        <dbReference type="Proteomes" id="UP000305067"/>
    </source>
</evidence>
<dbReference type="AlphaFoldDB" id="A0A5C3QDI7"/>
<reference evidence="1 2" key="1">
    <citation type="journal article" date="2019" name="Nat. Ecol. Evol.">
        <title>Megaphylogeny resolves global patterns of mushroom evolution.</title>
        <authorList>
            <person name="Varga T."/>
            <person name="Krizsan K."/>
            <person name="Foldi C."/>
            <person name="Dima B."/>
            <person name="Sanchez-Garcia M."/>
            <person name="Sanchez-Ramirez S."/>
            <person name="Szollosi G.J."/>
            <person name="Szarkandi J.G."/>
            <person name="Papp V."/>
            <person name="Albert L."/>
            <person name="Andreopoulos W."/>
            <person name="Angelini C."/>
            <person name="Antonin V."/>
            <person name="Barry K.W."/>
            <person name="Bougher N.L."/>
            <person name="Buchanan P."/>
            <person name="Buyck B."/>
            <person name="Bense V."/>
            <person name="Catcheside P."/>
            <person name="Chovatia M."/>
            <person name="Cooper J."/>
            <person name="Damon W."/>
            <person name="Desjardin D."/>
            <person name="Finy P."/>
            <person name="Geml J."/>
            <person name="Haridas S."/>
            <person name="Hughes K."/>
            <person name="Justo A."/>
            <person name="Karasinski D."/>
            <person name="Kautmanova I."/>
            <person name="Kiss B."/>
            <person name="Kocsube S."/>
            <person name="Kotiranta H."/>
            <person name="LaButti K.M."/>
            <person name="Lechner B.E."/>
            <person name="Liimatainen K."/>
            <person name="Lipzen A."/>
            <person name="Lukacs Z."/>
            <person name="Mihaltcheva S."/>
            <person name="Morgado L.N."/>
            <person name="Niskanen T."/>
            <person name="Noordeloos M.E."/>
            <person name="Ohm R.A."/>
            <person name="Ortiz-Santana B."/>
            <person name="Ovrebo C."/>
            <person name="Racz N."/>
            <person name="Riley R."/>
            <person name="Savchenko A."/>
            <person name="Shiryaev A."/>
            <person name="Soop K."/>
            <person name="Spirin V."/>
            <person name="Szebenyi C."/>
            <person name="Tomsovsky M."/>
            <person name="Tulloss R.E."/>
            <person name="Uehling J."/>
            <person name="Grigoriev I.V."/>
            <person name="Vagvolgyi C."/>
            <person name="Papp T."/>
            <person name="Martin F.M."/>
            <person name="Miettinen O."/>
            <person name="Hibbett D.S."/>
            <person name="Nagy L.G."/>
        </authorList>
    </citation>
    <scope>NUCLEOTIDE SEQUENCE [LARGE SCALE GENOMIC DNA]</scope>
    <source>
        <strain evidence="1 2">CBS 309.79</strain>
    </source>
</reference>
<dbReference type="EMBL" id="ML178839">
    <property type="protein sequence ID" value="TFK98490.1"/>
    <property type="molecule type" value="Genomic_DNA"/>
</dbReference>
<accession>A0A5C3QDI7</accession>
<gene>
    <name evidence="1" type="ORF">BDV98DRAFT_205261</name>
</gene>
<dbReference type="Proteomes" id="UP000305067">
    <property type="component" value="Unassembled WGS sequence"/>
</dbReference>
<evidence type="ECO:0000313" key="1">
    <source>
        <dbReference type="EMBL" id="TFK98490.1"/>
    </source>
</evidence>
<keyword evidence="2" id="KW-1185">Reference proteome</keyword>
<name>A0A5C3QDI7_9AGAR</name>
<sequence>MLAYSSSHPPIHRRYRIPRRRHSAACIRYHAFVLPSRFAATIHYPHVFGCLSIATSYYPFVLFRCAIPPSRYRCFRDWVPADLPYILSPLLRCPCFP</sequence>